<dbReference type="VEuPathDB" id="FungiDB:A1Q1_01156"/>
<comment type="similarity">
    <text evidence="2">Belongs to the NAF1 family.</text>
</comment>
<feature type="region of interest" description="Disordered" evidence="9">
    <location>
        <begin position="1"/>
        <end position="30"/>
    </location>
</feature>
<evidence type="ECO:0000256" key="3">
    <source>
        <dbReference type="ARBA" id="ARBA00021438"/>
    </source>
</evidence>
<dbReference type="SUPFAM" id="SSF50447">
    <property type="entry name" value="Translation proteins"/>
    <property type="match status" value="1"/>
</dbReference>
<organism evidence="10 11">
    <name type="scientific">Trichosporon asahii var. asahii (strain ATCC 90039 / CBS 2479 / JCM 2466 / KCTC 7840 / NBRC 103889/ NCYC 2677 / UAMH 7654)</name>
    <name type="common">Yeast</name>
    <dbReference type="NCBI Taxonomy" id="1186058"/>
    <lineage>
        <taxon>Eukaryota</taxon>
        <taxon>Fungi</taxon>
        <taxon>Dikarya</taxon>
        <taxon>Basidiomycota</taxon>
        <taxon>Agaricomycotina</taxon>
        <taxon>Tremellomycetes</taxon>
        <taxon>Trichosporonales</taxon>
        <taxon>Trichosporonaceae</taxon>
        <taxon>Trichosporon</taxon>
    </lineage>
</organism>
<keyword evidence="8" id="KW-0539">Nucleus</keyword>
<feature type="compositionally biased region" description="Low complexity" evidence="9">
    <location>
        <begin position="575"/>
        <end position="602"/>
    </location>
</feature>
<feature type="region of interest" description="Disordered" evidence="9">
    <location>
        <begin position="61"/>
        <end position="128"/>
    </location>
</feature>
<dbReference type="PANTHER" id="PTHR31633:SF1">
    <property type="entry name" value="H_ACA RIBONUCLEOPROTEIN COMPLEX NON-CORE SUBUNIT NAF1"/>
    <property type="match status" value="1"/>
</dbReference>
<feature type="compositionally biased region" description="Gly residues" evidence="9">
    <location>
        <begin position="480"/>
        <end position="494"/>
    </location>
</feature>
<evidence type="ECO:0000256" key="8">
    <source>
        <dbReference type="ARBA" id="ARBA00023242"/>
    </source>
</evidence>
<dbReference type="HOGENOM" id="CLU_382631_0_0_1"/>
<feature type="compositionally biased region" description="Acidic residues" evidence="9">
    <location>
        <begin position="84"/>
        <end position="104"/>
    </location>
</feature>
<proteinExistence type="inferred from homology"/>
<feature type="compositionally biased region" description="Low complexity" evidence="9">
    <location>
        <begin position="19"/>
        <end position="30"/>
    </location>
</feature>
<evidence type="ECO:0000256" key="2">
    <source>
        <dbReference type="ARBA" id="ARBA00009801"/>
    </source>
</evidence>
<feature type="region of interest" description="Disordered" evidence="9">
    <location>
        <begin position="161"/>
        <end position="190"/>
    </location>
</feature>
<keyword evidence="7" id="KW-0694">RNA-binding</keyword>
<accession>J5QXR8</accession>
<dbReference type="InterPro" id="IPR009000">
    <property type="entry name" value="Transl_B-barrel_sf"/>
</dbReference>
<evidence type="ECO:0000256" key="7">
    <source>
        <dbReference type="ARBA" id="ARBA00022884"/>
    </source>
</evidence>
<dbReference type="GO" id="GO:0005732">
    <property type="term" value="C:sno(s)RNA-containing ribonucleoprotein complex"/>
    <property type="evidence" value="ECO:0007669"/>
    <property type="project" value="InterPro"/>
</dbReference>
<dbReference type="PANTHER" id="PTHR31633">
    <property type="entry name" value="H/ACA RIBONUCLEOPROTEIN COMPLEX NON-CORE SUBUNIT NAF1"/>
    <property type="match status" value="1"/>
</dbReference>
<dbReference type="InterPro" id="IPR007504">
    <property type="entry name" value="H/ACA_rnp_Gar1/Naf1"/>
</dbReference>
<keyword evidence="4" id="KW-0690">Ribosome biogenesis</keyword>
<dbReference type="OrthoDB" id="21550at2759"/>
<evidence type="ECO:0000256" key="4">
    <source>
        <dbReference type="ARBA" id="ARBA00022517"/>
    </source>
</evidence>
<dbReference type="GO" id="GO:0003723">
    <property type="term" value="F:RNA binding"/>
    <property type="evidence" value="ECO:0007669"/>
    <property type="project" value="UniProtKB-KW"/>
</dbReference>
<name>J5QXR8_TRIAS</name>
<dbReference type="GO" id="GO:0006364">
    <property type="term" value="P:rRNA processing"/>
    <property type="evidence" value="ECO:0007669"/>
    <property type="project" value="UniProtKB-KW"/>
</dbReference>
<dbReference type="GO" id="GO:0000493">
    <property type="term" value="P:box H/ACA snoRNP assembly"/>
    <property type="evidence" value="ECO:0007669"/>
    <property type="project" value="InterPro"/>
</dbReference>
<evidence type="ECO:0000256" key="1">
    <source>
        <dbReference type="ARBA" id="ARBA00004123"/>
    </source>
</evidence>
<evidence type="ECO:0000313" key="10">
    <source>
        <dbReference type="EMBL" id="EJT49658.1"/>
    </source>
</evidence>
<evidence type="ECO:0000256" key="9">
    <source>
        <dbReference type="SAM" id="MobiDB-lite"/>
    </source>
</evidence>
<keyword evidence="5" id="KW-0698">rRNA processing</keyword>
<feature type="region of interest" description="Disordered" evidence="9">
    <location>
        <begin position="575"/>
        <end position="633"/>
    </location>
</feature>
<feature type="compositionally biased region" description="Low complexity" evidence="9">
    <location>
        <begin position="249"/>
        <end position="260"/>
    </location>
</feature>
<feature type="compositionally biased region" description="Basic and acidic residues" evidence="9">
    <location>
        <begin position="211"/>
        <end position="248"/>
    </location>
</feature>
<protein>
    <recommendedName>
        <fullName evidence="3">H/ACA ribonucleoprotein complex non-core subunit NAF1</fullName>
    </recommendedName>
</protein>
<dbReference type="GO" id="GO:0005634">
    <property type="term" value="C:nucleus"/>
    <property type="evidence" value="ECO:0007669"/>
    <property type="project" value="UniProtKB-SubCell"/>
</dbReference>
<keyword evidence="6" id="KW-0597">Phosphoprotein</keyword>
<sequence>MSNSDNEIDNALGGQSGVASATTTPAAPAAAANVPADLAAIQAMVDAGVVVGADPEPAIPAAQRRAQIEAELAAKGQKPVEPQPEPDSESSSEFESSSEEESDDEQPKDKSKPKPLTNEEQKDLRDKLDKFYGYEVMSDSEEEELDEEEDAELAMMEAMGLDDDSGPVMSAHEQPLPPVSAPPIAQLPADMPTTCAGEIVSWMKDKAVENWLAKQEKGEGTGEDRKKGEGKDEAMAEDKPETTEEKPAEPAAPAVAPADTTETKDDVEMGDSTPTGATNAATEEPKSDAVDSKPEPKFTSSGTLIIKALPLPGYLESGSILATSSGAVLGVVYDTFGPLSQPFYNLRLPPPPYSIPAISPGDKVFVPASEEYRFFVDMNAVRDPRFRSDASNVYDEEVGEDEREWSDDEKEAEAKRLKKAKRKAKRGGAAASGGDGRPVAELPAHLPPRPGGLPVYDDETPAGAPGQRRGQGQGRERGGRGGGGGGRGGRGRGQGRPMAGRDQFPGFTNNPQGYPNMPYAPAGYNPMQPAYGMNPMMGMQGMPGMPMGMQGMGGMQAMPMNMGGMGAMGGFYNPQQYGGQQGQQYGAPQQQQQGGQQGNAPAINPRFAQQYGFWPGQQAPGGQGGEQQPPYSE</sequence>
<dbReference type="AlphaFoldDB" id="J5QXR8"/>
<evidence type="ECO:0000256" key="5">
    <source>
        <dbReference type="ARBA" id="ARBA00022552"/>
    </source>
</evidence>
<dbReference type="Gene3D" id="2.40.10.230">
    <property type="entry name" value="Probable tRNA pseudouridine synthase domain"/>
    <property type="match status" value="1"/>
</dbReference>
<evidence type="ECO:0000256" key="6">
    <source>
        <dbReference type="ARBA" id="ARBA00022553"/>
    </source>
</evidence>
<comment type="caution">
    <text evidence="10">The sequence shown here is derived from an EMBL/GenBank/DDBJ whole genome shotgun (WGS) entry which is preliminary data.</text>
</comment>
<feature type="region of interest" description="Disordered" evidence="9">
    <location>
        <begin position="416"/>
        <end position="513"/>
    </location>
</feature>
<dbReference type="GeneID" id="25984670"/>
<feature type="compositionally biased region" description="Polar residues" evidence="9">
    <location>
        <begin position="272"/>
        <end position="281"/>
    </location>
</feature>
<dbReference type="Pfam" id="PF04410">
    <property type="entry name" value="Gar1"/>
    <property type="match status" value="1"/>
</dbReference>
<comment type="subcellular location">
    <subcellularLocation>
        <location evidence="1">Nucleus</location>
    </subcellularLocation>
</comment>
<reference evidence="10 11" key="1">
    <citation type="journal article" date="2012" name="Eukaryot. Cell">
        <title>Draft genome sequence of CBS 2479, the standard type strain of Trichosporon asahii.</title>
        <authorList>
            <person name="Yang R.Y."/>
            <person name="Li H.T."/>
            <person name="Zhu H."/>
            <person name="Zhou G.P."/>
            <person name="Wang M."/>
            <person name="Wang L."/>
        </authorList>
    </citation>
    <scope>NUCLEOTIDE SEQUENCE [LARGE SCALE GENOMIC DNA]</scope>
    <source>
        <strain evidence="11">ATCC 90039 / CBS 2479 / JCM 2466 / KCTC 7840 / NCYC 2677 / UAMH 7654</strain>
    </source>
</reference>
<dbReference type="GO" id="GO:0001522">
    <property type="term" value="P:pseudouridine synthesis"/>
    <property type="evidence" value="ECO:0007669"/>
    <property type="project" value="InterPro"/>
</dbReference>
<dbReference type="InterPro" id="IPR038664">
    <property type="entry name" value="Gar1/Naf1_Cbf5-bd_sf"/>
</dbReference>
<dbReference type="EMBL" id="ALBS01000161">
    <property type="protein sequence ID" value="EJT49658.1"/>
    <property type="molecule type" value="Genomic_DNA"/>
</dbReference>
<dbReference type="InterPro" id="IPR040309">
    <property type="entry name" value="Naf1"/>
</dbReference>
<feature type="compositionally biased region" description="Basic residues" evidence="9">
    <location>
        <begin position="416"/>
        <end position="426"/>
    </location>
</feature>
<evidence type="ECO:0000313" key="11">
    <source>
        <dbReference type="Proteomes" id="UP000002748"/>
    </source>
</evidence>
<dbReference type="RefSeq" id="XP_014180906.1">
    <property type="nucleotide sequence ID" value="XM_014325431.1"/>
</dbReference>
<gene>
    <name evidence="10" type="ORF">A1Q1_01156</name>
</gene>
<feature type="compositionally biased region" description="Basic and acidic residues" evidence="9">
    <location>
        <begin position="283"/>
        <end position="296"/>
    </location>
</feature>
<feature type="compositionally biased region" description="Basic and acidic residues" evidence="9">
    <location>
        <begin position="105"/>
        <end position="128"/>
    </location>
</feature>
<feature type="region of interest" description="Disordered" evidence="9">
    <location>
        <begin position="211"/>
        <end position="299"/>
    </location>
</feature>
<dbReference type="KEGG" id="tasa:A1Q1_01156"/>
<dbReference type="Proteomes" id="UP000002748">
    <property type="component" value="Unassembled WGS sequence"/>
</dbReference>